<comment type="caution">
    <text evidence="2">The sequence shown here is derived from an EMBL/GenBank/DDBJ whole genome shotgun (WGS) entry which is preliminary data.</text>
</comment>
<protein>
    <submittedName>
        <fullName evidence="2">Uncharacterized protein</fullName>
    </submittedName>
</protein>
<feature type="region of interest" description="Disordered" evidence="1">
    <location>
        <begin position="33"/>
        <end position="59"/>
    </location>
</feature>
<evidence type="ECO:0000313" key="3">
    <source>
        <dbReference type="Proteomes" id="UP000291097"/>
    </source>
</evidence>
<reference evidence="2 3" key="1">
    <citation type="submission" date="2019-02" db="EMBL/GenBank/DDBJ databases">
        <title>Genomic Encyclopedia of Archaeal and Bacterial Type Strains, Phase II (KMG-II): from individual species to whole genera.</title>
        <authorList>
            <person name="Goeker M."/>
        </authorList>
    </citation>
    <scope>NUCLEOTIDE SEQUENCE [LARGE SCALE GENOMIC DNA]</scope>
    <source>
        <strain evidence="2 3">DSM 18328</strain>
    </source>
</reference>
<name>A0A482Y6V8_9EURY</name>
<sequence length="59" mass="6301">MWAYKTGFDSCDTTSIFQNGYCHYLEKLEAATEETGSPDLRPGESGSLQATIGSYGGSA</sequence>
<gene>
    <name evidence="2" type="ORF">BDK88_4208</name>
</gene>
<evidence type="ECO:0000313" key="2">
    <source>
        <dbReference type="EMBL" id="RZV05187.1"/>
    </source>
</evidence>
<dbReference type="EMBL" id="SHMP01000010">
    <property type="protein sequence ID" value="RZV05187.1"/>
    <property type="molecule type" value="Genomic_DNA"/>
</dbReference>
<organism evidence="2 3">
    <name type="scientific">Natrinema hispanicum</name>
    <dbReference type="NCBI Taxonomy" id="392421"/>
    <lineage>
        <taxon>Archaea</taxon>
        <taxon>Methanobacteriati</taxon>
        <taxon>Methanobacteriota</taxon>
        <taxon>Stenosarchaea group</taxon>
        <taxon>Halobacteria</taxon>
        <taxon>Halobacteriales</taxon>
        <taxon>Natrialbaceae</taxon>
        <taxon>Natrinema</taxon>
    </lineage>
</organism>
<evidence type="ECO:0000256" key="1">
    <source>
        <dbReference type="SAM" id="MobiDB-lite"/>
    </source>
</evidence>
<accession>A0A482Y6V8</accession>
<dbReference type="AlphaFoldDB" id="A0A482Y6V8"/>
<proteinExistence type="predicted"/>
<dbReference type="Proteomes" id="UP000291097">
    <property type="component" value="Unassembled WGS sequence"/>
</dbReference>